<evidence type="ECO:0000313" key="3">
    <source>
        <dbReference type="Proteomes" id="UP000747542"/>
    </source>
</evidence>
<reference evidence="2" key="1">
    <citation type="journal article" date="2021" name="Sci. Adv.">
        <title>The American lobster genome reveals insights on longevity, neural, and immune adaptations.</title>
        <authorList>
            <person name="Polinski J.M."/>
            <person name="Zimin A.V."/>
            <person name="Clark K.F."/>
            <person name="Kohn A.B."/>
            <person name="Sadowski N."/>
            <person name="Timp W."/>
            <person name="Ptitsyn A."/>
            <person name="Khanna P."/>
            <person name="Romanova D.Y."/>
            <person name="Williams P."/>
            <person name="Greenwood S.J."/>
            <person name="Moroz L.L."/>
            <person name="Walt D.R."/>
            <person name="Bodnar A.G."/>
        </authorList>
    </citation>
    <scope>NUCLEOTIDE SEQUENCE</scope>
    <source>
        <strain evidence="2">GMGI-L3</strain>
    </source>
</reference>
<dbReference type="InterPro" id="IPR008979">
    <property type="entry name" value="Galactose-bd-like_sf"/>
</dbReference>
<proteinExistence type="predicted"/>
<dbReference type="EMBL" id="JAHLQT010043233">
    <property type="protein sequence ID" value="KAG7155018.1"/>
    <property type="molecule type" value="Genomic_DNA"/>
</dbReference>
<dbReference type="SUPFAM" id="SSF49785">
    <property type="entry name" value="Galactose-binding domain-like"/>
    <property type="match status" value="1"/>
</dbReference>
<dbReference type="SUPFAM" id="SSF110296">
    <property type="entry name" value="Oligoxyloglucan reducing end-specific cellobiohydrolase"/>
    <property type="match status" value="1"/>
</dbReference>
<organism evidence="2 3">
    <name type="scientific">Homarus americanus</name>
    <name type="common">American lobster</name>
    <dbReference type="NCBI Taxonomy" id="6706"/>
    <lineage>
        <taxon>Eukaryota</taxon>
        <taxon>Metazoa</taxon>
        <taxon>Ecdysozoa</taxon>
        <taxon>Arthropoda</taxon>
        <taxon>Crustacea</taxon>
        <taxon>Multicrustacea</taxon>
        <taxon>Malacostraca</taxon>
        <taxon>Eumalacostraca</taxon>
        <taxon>Eucarida</taxon>
        <taxon>Decapoda</taxon>
        <taxon>Pleocyemata</taxon>
        <taxon>Astacidea</taxon>
        <taxon>Nephropoidea</taxon>
        <taxon>Nephropidae</taxon>
        <taxon>Homarus</taxon>
    </lineage>
</organism>
<dbReference type="InterPro" id="IPR000421">
    <property type="entry name" value="FA58C"/>
</dbReference>
<dbReference type="PROSITE" id="PS50022">
    <property type="entry name" value="FA58C_3"/>
    <property type="match status" value="1"/>
</dbReference>
<dbReference type="AlphaFoldDB" id="A0A8J5MKM6"/>
<evidence type="ECO:0000259" key="1">
    <source>
        <dbReference type="PROSITE" id="PS50022"/>
    </source>
</evidence>
<keyword evidence="3" id="KW-1185">Reference proteome</keyword>
<dbReference type="Gene3D" id="2.60.120.260">
    <property type="entry name" value="Galactose-binding domain-like"/>
    <property type="match status" value="1"/>
</dbReference>
<protein>
    <recommendedName>
        <fullName evidence="1">F5/8 type C domain-containing protein</fullName>
    </recommendedName>
</protein>
<evidence type="ECO:0000313" key="2">
    <source>
        <dbReference type="EMBL" id="KAG7155018.1"/>
    </source>
</evidence>
<comment type="caution">
    <text evidence="2">The sequence shown here is derived from an EMBL/GenBank/DDBJ whole genome shotgun (WGS) entry which is preliminary data.</text>
</comment>
<feature type="domain" description="F5/8 type C" evidence="1">
    <location>
        <begin position="28"/>
        <end position="118"/>
    </location>
</feature>
<sequence length="330" mass="37237">MVYHFPITYGRFPPVTGHFVVKMNIPPCKEDLHIGKEDLIPACLFTASSARSDHQPHNARLISSVPWSPRVSGVSEWVQVDLMTTQRVYYLQHQAHPGYHQAHLILLKYSGDGIVWQTGPQVELPQQADVYEYLFPKVAIGRYFRSWYRTSELPGFKFNLLGCPFNPRPMMNASQICTTPVKPPSINPDVHGRHLVVDTTNDCLYFCEDSQQMETKLCYTTRDAGVTWVALPYYISIILGFSPDSTTVYVTDLTNSTFSSSSDCGITWLPANEEELEVVKTTWTAATHIPYESLSAATHTIDRWGANSLGIFRDNIQVASWSSCCYPSLQ</sequence>
<name>A0A8J5MKM6_HOMAM</name>
<dbReference type="Proteomes" id="UP000747542">
    <property type="component" value="Unassembled WGS sequence"/>
</dbReference>
<accession>A0A8J5MKM6</accession>
<gene>
    <name evidence="2" type="ORF">Hamer_G015617</name>
</gene>